<dbReference type="InterPro" id="IPR005198">
    <property type="entry name" value="Glyco_hydro_76"/>
</dbReference>
<comment type="caution">
    <text evidence="2">The sequence shown here is derived from an EMBL/GenBank/DDBJ whole genome shotgun (WGS) entry which is preliminary data.</text>
</comment>
<keyword evidence="1" id="KW-0732">Signal</keyword>
<dbReference type="SUPFAM" id="SSF48208">
    <property type="entry name" value="Six-hairpin glycosidases"/>
    <property type="match status" value="1"/>
</dbReference>
<evidence type="ECO:0000313" key="3">
    <source>
        <dbReference type="Proteomes" id="UP000295075"/>
    </source>
</evidence>
<dbReference type="Gene3D" id="1.50.10.20">
    <property type="match status" value="1"/>
</dbReference>
<evidence type="ECO:0000256" key="1">
    <source>
        <dbReference type="SAM" id="SignalP"/>
    </source>
</evidence>
<dbReference type="Pfam" id="PF03663">
    <property type="entry name" value="Glyco_hydro_76"/>
    <property type="match status" value="1"/>
</dbReference>
<dbReference type="AlphaFoldDB" id="A0A4V6PA64"/>
<evidence type="ECO:0000313" key="2">
    <source>
        <dbReference type="EMBL" id="TDC18406.1"/>
    </source>
</evidence>
<reference evidence="2 3" key="1">
    <citation type="submission" date="2019-03" db="EMBL/GenBank/DDBJ databases">
        <title>Draft genome sequences of novel Actinobacteria.</title>
        <authorList>
            <person name="Sahin N."/>
            <person name="Ay H."/>
            <person name="Saygin H."/>
        </authorList>
    </citation>
    <scope>NUCLEOTIDE SEQUENCE [LARGE SCALE GENOMIC DNA]</scope>
    <source>
        <strain evidence="2 3">JCM 30547</strain>
    </source>
</reference>
<gene>
    <name evidence="2" type="ORF">E1261_35480</name>
</gene>
<protein>
    <submittedName>
        <fullName evidence="2">Glycosyl hydrolase</fullName>
    </submittedName>
</protein>
<dbReference type="GO" id="GO:0016787">
    <property type="term" value="F:hydrolase activity"/>
    <property type="evidence" value="ECO:0007669"/>
    <property type="project" value="UniProtKB-KW"/>
</dbReference>
<dbReference type="InterPro" id="IPR053169">
    <property type="entry name" value="MUG_Protein"/>
</dbReference>
<keyword evidence="3" id="KW-1185">Reference proteome</keyword>
<dbReference type="InterPro" id="IPR008928">
    <property type="entry name" value="6-hairpin_glycosidase_sf"/>
</dbReference>
<dbReference type="EMBL" id="SMKA01000249">
    <property type="protein sequence ID" value="TDC18406.1"/>
    <property type="molecule type" value="Genomic_DNA"/>
</dbReference>
<sequence>MRSLFVALALLGTTLAVPTAAQAEAQAQAVPLAQVCSVSCDALDPSRAQEETFPVPEKVINGRRVVLHVSDKDSMAWGSIDNGVTNDAVWLDRSWDGGATWEGLLGKASIPSGWTGTRTLMYNLADPGAHRRGMIRACGDAAGVDCTAWVYPTVCAAACDGSDGASGDNQPVPSAALSGRRIALHIDNRGMAWGTIDTGRAGDEVWLDRSWNEGASWPGGSSLGRVGVGSGSTAAKTKLYATTDPRSKLYGGAVRACGRAVEGQNGACTAWARPASDRTSAAADALMYSYQPHTAWWLSSWWNSAVALTTMMDYQQRMRRTDLRWMVNEMFDKNRGVFPAGVKSGDALEGNFISRAIDDTEWWAIAWIQAYDLTGERKYLDMAVTIANYVHGYWDTGSCGGGVWWDRERTYKNAVTIGLYVRMTAALHNRLPGDSIWLQRATTSWNWFKNSGMINSAGLVNDGLTGSCTNNGQTVWTYNQGLAIGGALELWRATGDAAVLAKARQLGDAAMSSTLLSPGGILTESCDAAGNCDDNQKQFKGIFMRYLMDLADSTGEASYKTYAQRQADSIWQHDRDSLNRLGQRWAAGGVRDWRTQASALGGLLAATPKS</sequence>
<accession>A0A4V6PA64</accession>
<feature type="signal peptide" evidence="1">
    <location>
        <begin position="1"/>
        <end position="23"/>
    </location>
</feature>
<dbReference type="OrthoDB" id="2505409at2"/>
<proteinExistence type="predicted"/>
<name>A0A4V6PA64_9ACTN</name>
<keyword evidence="2" id="KW-0378">Hydrolase</keyword>
<organism evidence="2 3">
    <name type="scientific">Kribbella albertanoniae</name>
    <dbReference type="NCBI Taxonomy" id="1266829"/>
    <lineage>
        <taxon>Bacteria</taxon>
        <taxon>Bacillati</taxon>
        <taxon>Actinomycetota</taxon>
        <taxon>Actinomycetes</taxon>
        <taxon>Propionibacteriales</taxon>
        <taxon>Kribbellaceae</taxon>
        <taxon>Kribbella</taxon>
    </lineage>
</organism>
<dbReference type="RefSeq" id="WP_132414109.1">
    <property type="nucleotide sequence ID" value="NZ_SMKA01000249.1"/>
</dbReference>
<dbReference type="PANTHER" id="PTHR47791">
    <property type="entry name" value="MEIOTICALLY UP-REGULATED GENE 191 PROTEIN"/>
    <property type="match status" value="1"/>
</dbReference>
<dbReference type="GO" id="GO:0005975">
    <property type="term" value="P:carbohydrate metabolic process"/>
    <property type="evidence" value="ECO:0007669"/>
    <property type="project" value="InterPro"/>
</dbReference>
<dbReference type="Proteomes" id="UP000295075">
    <property type="component" value="Unassembled WGS sequence"/>
</dbReference>
<dbReference type="PANTHER" id="PTHR47791:SF3">
    <property type="entry name" value="MEIOTICALLY UP-REGULATED GENE 191 PROTEIN"/>
    <property type="match status" value="1"/>
</dbReference>
<feature type="chain" id="PRO_5020376376" evidence="1">
    <location>
        <begin position="24"/>
        <end position="610"/>
    </location>
</feature>